<evidence type="ECO:0008006" key="3">
    <source>
        <dbReference type="Google" id="ProtNLM"/>
    </source>
</evidence>
<comment type="caution">
    <text evidence="1">The sequence shown here is derived from an EMBL/GenBank/DDBJ whole genome shotgun (WGS) entry which is preliminary data.</text>
</comment>
<evidence type="ECO:0000313" key="1">
    <source>
        <dbReference type="EMBL" id="HIW81567.1"/>
    </source>
</evidence>
<dbReference type="InterPro" id="IPR036390">
    <property type="entry name" value="WH_DNA-bd_sf"/>
</dbReference>
<dbReference type="SUPFAM" id="SSF46785">
    <property type="entry name" value="Winged helix' DNA-binding domain"/>
    <property type="match status" value="1"/>
</dbReference>
<organism evidence="1 2">
    <name type="scientific">Candidatus Acetatifactor stercoripullorum</name>
    <dbReference type="NCBI Taxonomy" id="2838414"/>
    <lineage>
        <taxon>Bacteria</taxon>
        <taxon>Bacillati</taxon>
        <taxon>Bacillota</taxon>
        <taxon>Clostridia</taxon>
        <taxon>Lachnospirales</taxon>
        <taxon>Lachnospiraceae</taxon>
        <taxon>Acetatifactor</taxon>
    </lineage>
</organism>
<reference evidence="1" key="2">
    <citation type="submission" date="2021-04" db="EMBL/GenBank/DDBJ databases">
        <authorList>
            <person name="Gilroy R."/>
        </authorList>
    </citation>
    <scope>NUCLEOTIDE SEQUENCE</scope>
    <source>
        <strain evidence="1">CHK195-6426</strain>
    </source>
</reference>
<dbReference type="AlphaFoldDB" id="A0A9D1UBC4"/>
<gene>
    <name evidence="1" type="ORF">H9742_08625</name>
</gene>
<dbReference type="Proteomes" id="UP000824265">
    <property type="component" value="Unassembled WGS sequence"/>
</dbReference>
<reference evidence="1" key="1">
    <citation type="journal article" date="2021" name="PeerJ">
        <title>Extensive microbial diversity within the chicken gut microbiome revealed by metagenomics and culture.</title>
        <authorList>
            <person name="Gilroy R."/>
            <person name="Ravi A."/>
            <person name="Getino M."/>
            <person name="Pursley I."/>
            <person name="Horton D.L."/>
            <person name="Alikhan N.F."/>
            <person name="Baker D."/>
            <person name="Gharbi K."/>
            <person name="Hall N."/>
            <person name="Watson M."/>
            <person name="Adriaenssens E.M."/>
            <person name="Foster-Nyarko E."/>
            <person name="Jarju S."/>
            <person name="Secka A."/>
            <person name="Antonio M."/>
            <person name="Oren A."/>
            <person name="Chaudhuri R.R."/>
            <person name="La Ragione R."/>
            <person name="Hildebrand F."/>
            <person name="Pallen M.J."/>
        </authorList>
    </citation>
    <scope>NUCLEOTIDE SEQUENCE</scope>
    <source>
        <strain evidence="1">CHK195-6426</strain>
    </source>
</reference>
<name>A0A9D1UBC4_9FIRM</name>
<proteinExistence type="predicted"/>
<sequence>MQSQGNIRVVEMLRYLYQHTDENHPATVTDITAYLKERGIQAVRQTVYADLNALITAGFDIVIVKSTQNQYFIGSRLFEYPELKMLADAVASSKIISAKKSEALVQKLGCLTSIHQAEQLKGLASLSSRVKPGNEKVYYIIDSIHLLC</sequence>
<accession>A0A9D1UBC4</accession>
<protein>
    <recommendedName>
        <fullName evidence="3">WYL domain-containing protein</fullName>
    </recommendedName>
</protein>
<evidence type="ECO:0000313" key="2">
    <source>
        <dbReference type="Proteomes" id="UP000824265"/>
    </source>
</evidence>
<dbReference type="EMBL" id="DXGH01000045">
    <property type="protein sequence ID" value="HIW81567.1"/>
    <property type="molecule type" value="Genomic_DNA"/>
</dbReference>